<dbReference type="EMBL" id="JAAGNZ010000001">
    <property type="protein sequence ID" value="NEU65546.1"/>
    <property type="molecule type" value="Genomic_DNA"/>
</dbReference>
<dbReference type="InterPro" id="IPR026444">
    <property type="entry name" value="Secre_tail"/>
</dbReference>
<sequence>MKTPIATLSPAVDQWLCPDGKPLQLVVTNATGLPVDWLRDGRVLPNAQSATLTIGETGHYQARLTQQGCQTLSDTVVVRRSTVDKITLKPDETDLLLLKKATVTLSAPAEPDYTYQWYRNGHLLTTATGAQLSVSELGVYNVRVTQQNCIGWSAERTVYLPVITSLSTPSDTAFRLYPNPAEQSITVQYAYPIAASVVVRILDSQGRIQQAPVALKPVNRLIQSTLPVNHLPAGIYYLQFSDGDRSRVLRFVKK</sequence>
<reference evidence="2 3" key="1">
    <citation type="submission" date="2020-02" db="EMBL/GenBank/DDBJ databases">
        <title>Draft genome sequence of two Spirosoma agri KCTC 52727 and Spirosoma terrae KCTC 52035.</title>
        <authorList>
            <person name="Rojas J."/>
            <person name="Ambika Manirajan B."/>
            <person name="Ratering S."/>
            <person name="Suarez C."/>
            <person name="Schnell S."/>
        </authorList>
    </citation>
    <scope>NUCLEOTIDE SEQUENCE [LARGE SCALE GENOMIC DNA]</scope>
    <source>
        <strain evidence="2 3">KCTC 52727</strain>
    </source>
</reference>
<evidence type="ECO:0000313" key="2">
    <source>
        <dbReference type="EMBL" id="NEU65546.1"/>
    </source>
</evidence>
<evidence type="ECO:0000259" key="1">
    <source>
        <dbReference type="Pfam" id="PF18962"/>
    </source>
</evidence>
<accession>A0A6M0IBG8</accession>
<keyword evidence="3" id="KW-1185">Reference proteome</keyword>
<evidence type="ECO:0000313" key="3">
    <source>
        <dbReference type="Proteomes" id="UP000477386"/>
    </source>
</evidence>
<dbReference type="InterPro" id="IPR013783">
    <property type="entry name" value="Ig-like_fold"/>
</dbReference>
<dbReference type="Gene3D" id="2.60.40.10">
    <property type="entry name" value="Immunoglobulins"/>
    <property type="match status" value="1"/>
</dbReference>
<feature type="domain" description="Secretion system C-terminal sorting" evidence="1">
    <location>
        <begin position="176"/>
        <end position="247"/>
    </location>
</feature>
<dbReference type="Proteomes" id="UP000477386">
    <property type="component" value="Unassembled WGS sequence"/>
</dbReference>
<protein>
    <submittedName>
        <fullName evidence="2">T9SS type A sorting domain-containing protein</fullName>
    </submittedName>
</protein>
<dbReference type="RefSeq" id="WP_164034871.1">
    <property type="nucleotide sequence ID" value="NZ_JAAGNZ010000001.1"/>
</dbReference>
<proteinExistence type="predicted"/>
<dbReference type="NCBIfam" id="TIGR04183">
    <property type="entry name" value="Por_Secre_tail"/>
    <property type="match status" value="1"/>
</dbReference>
<dbReference type="Pfam" id="PF18962">
    <property type="entry name" value="Por_Secre_tail"/>
    <property type="match status" value="1"/>
</dbReference>
<name>A0A6M0IBG8_9BACT</name>
<dbReference type="AlphaFoldDB" id="A0A6M0IBG8"/>
<comment type="caution">
    <text evidence="2">The sequence shown here is derived from an EMBL/GenBank/DDBJ whole genome shotgun (WGS) entry which is preliminary data.</text>
</comment>
<organism evidence="2 3">
    <name type="scientific">Spirosoma agri</name>
    <dbReference type="NCBI Taxonomy" id="1987381"/>
    <lineage>
        <taxon>Bacteria</taxon>
        <taxon>Pseudomonadati</taxon>
        <taxon>Bacteroidota</taxon>
        <taxon>Cytophagia</taxon>
        <taxon>Cytophagales</taxon>
        <taxon>Cytophagaceae</taxon>
        <taxon>Spirosoma</taxon>
    </lineage>
</organism>
<gene>
    <name evidence="2" type="ORF">GK091_01540</name>
</gene>